<reference evidence="4 5" key="1">
    <citation type="journal article" date="2017" name="Int. J. Syst. Evol. Microbiol.">
        <title>Arachidicoccus ginsenosidivorans sp. nov., with ginsenoside-converting activity isolated from ginseng cultivating soil.</title>
        <authorList>
            <person name="Siddiqi M.Z."/>
            <person name="Aslam Z."/>
            <person name="Im W.T."/>
        </authorList>
    </citation>
    <scope>NUCLEOTIDE SEQUENCE [LARGE SCALE GENOMIC DNA]</scope>
    <source>
        <strain evidence="4 5">Gsoil 809</strain>
    </source>
</reference>
<dbReference type="Pfam" id="PF08450">
    <property type="entry name" value="SGL"/>
    <property type="match status" value="1"/>
</dbReference>
<accession>A0A5B8VKM6</accession>
<dbReference type="RefSeq" id="WP_146781120.1">
    <property type="nucleotide sequence ID" value="NZ_CP042434.1"/>
</dbReference>
<keyword evidence="2" id="KW-0472">Membrane</keyword>
<dbReference type="KEGG" id="agi:FSB73_08780"/>
<dbReference type="OrthoDB" id="241638at2"/>
<keyword evidence="2" id="KW-0812">Transmembrane</keyword>
<evidence type="ECO:0000259" key="3">
    <source>
        <dbReference type="Pfam" id="PF08450"/>
    </source>
</evidence>
<keyword evidence="1" id="KW-0378">Hydrolase</keyword>
<organism evidence="4 5">
    <name type="scientific">Arachidicoccus ginsenosidivorans</name>
    <dbReference type="NCBI Taxonomy" id="496057"/>
    <lineage>
        <taxon>Bacteria</taxon>
        <taxon>Pseudomonadati</taxon>
        <taxon>Bacteroidota</taxon>
        <taxon>Chitinophagia</taxon>
        <taxon>Chitinophagales</taxon>
        <taxon>Chitinophagaceae</taxon>
        <taxon>Arachidicoccus</taxon>
    </lineage>
</organism>
<dbReference type="AlphaFoldDB" id="A0A5B8VKM6"/>
<sequence>MKSTLKFNKSGQAAGQKVGRKKGFIRNAVYALLAALCMLLSFCTTYSQIESNDSIKTGVLEQLDHSFAFTEGPVSDKAGNLYFTDQPNNAIWMYTVQGGFSLFMQPAGRANGMYMDHKGNLVVCADLHNQIWRIHPATKKVDTLLTSYQHKLLNGPNDLWVDQSGGIYFTDPYYQRSYWSRKQPEQQKACVYYLPKGAHEARIVSDLLVKPNGIVGSVDGKYLYVSDIEGKKIYRFNRGAGGKLSDPKVIIHHTADGITIDQKGHLYLSGNGVTITNSDGRILNYITIHEPWVSNLSFGGKNHNILFITASTHLYKISTDQKGALP</sequence>
<dbReference type="InterPro" id="IPR011042">
    <property type="entry name" value="6-blade_b-propeller_TolB-like"/>
</dbReference>
<dbReference type="Gene3D" id="2.120.10.30">
    <property type="entry name" value="TolB, C-terminal domain"/>
    <property type="match status" value="1"/>
</dbReference>
<keyword evidence="5" id="KW-1185">Reference proteome</keyword>
<dbReference type="EMBL" id="CP042434">
    <property type="protein sequence ID" value="QEC71743.1"/>
    <property type="molecule type" value="Genomic_DNA"/>
</dbReference>
<name>A0A5B8VKM6_9BACT</name>
<dbReference type="InterPro" id="IPR051262">
    <property type="entry name" value="SMP-30/CGR1_Lactonase"/>
</dbReference>
<evidence type="ECO:0000256" key="1">
    <source>
        <dbReference type="ARBA" id="ARBA00022801"/>
    </source>
</evidence>
<dbReference type="InterPro" id="IPR013658">
    <property type="entry name" value="SGL"/>
</dbReference>
<dbReference type="SUPFAM" id="SSF63829">
    <property type="entry name" value="Calcium-dependent phosphotriesterase"/>
    <property type="match status" value="1"/>
</dbReference>
<keyword evidence="2" id="KW-1133">Transmembrane helix</keyword>
<evidence type="ECO:0000313" key="4">
    <source>
        <dbReference type="EMBL" id="QEC71743.1"/>
    </source>
</evidence>
<gene>
    <name evidence="4" type="ORF">FSB73_08780</name>
</gene>
<evidence type="ECO:0000256" key="2">
    <source>
        <dbReference type="SAM" id="Phobius"/>
    </source>
</evidence>
<dbReference type="Proteomes" id="UP000321291">
    <property type="component" value="Chromosome"/>
</dbReference>
<feature type="domain" description="SMP-30/Gluconolactonase/LRE-like region" evidence="3">
    <location>
        <begin position="69"/>
        <end position="311"/>
    </location>
</feature>
<dbReference type="GO" id="GO:0016787">
    <property type="term" value="F:hydrolase activity"/>
    <property type="evidence" value="ECO:0007669"/>
    <property type="project" value="UniProtKB-KW"/>
</dbReference>
<dbReference type="PANTHER" id="PTHR47572">
    <property type="entry name" value="LIPOPROTEIN-RELATED"/>
    <property type="match status" value="1"/>
</dbReference>
<evidence type="ECO:0000313" key="5">
    <source>
        <dbReference type="Proteomes" id="UP000321291"/>
    </source>
</evidence>
<protein>
    <submittedName>
        <fullName evidence="4">SMP-30/gluconolactonase/LRE family protein</fullName>
    </submittedName>
</protein>
<proteinExistence type="predicted"/>
<feature type="transmembrane region" description="Helical" evidence="2">
    <location>
        <begin position="27"/>
        <end position="47"/>
    </location>
</feature>
<dbReference type="PANTHER" id="PTHR47572:SF4">
    <property type="entry name" value="LACTONASE DRP35"/>
    <property type="match status" value="1"/>
</dbReference>